<gene>
    <name evidence="9" type="ORF">VKT23_006262</name>
</gene>
<keyword evidence="8" id="KW-0732">Signal</keyword>
<feature type="chain" id="PRO_5047132411" evidence="8">
    <location>
        <begin position="18"/>
        <end position="85"/>
    </location>
</feature>
<comment type="caution">
    <text evidence="9">The sequence shown here is derived from an EMBL/GenBank/DDBJ whole genome shotgun (WGS) entry which is preliminary data.</text>
</comment>
<dbReference type="Proteomes" id="UP001498398">
    <property type="component" value="Unassembled WGS sequence"/>
</dbReference>
<dbReference type="InterPro" id="IPR008947">
    <property type="entry name" value="PLipase_C/P1_nuclease_dom_sf"/>
</dbReference>
<organism evidence="9 10">
    <name type="scientific">Marasmiellus scandens</name>
    <dbReference type="NCBI Taxonomy" id="2682957"/>
    <lineage>
        <taxon>Eukaryota</taxon>
        <taxon>Fungi</taxon>
        <taxon>Dikarya</taxon>
        <taxon>Basidiomycota</taxon>
        <taxon>Agaricomycotina</taxon>
        <taxon>Agaricomycetes</taxon>
        <taxon>Agaricomycetidae</taxon>
        <taxon>Agaricales</taxon>
        <taxon>Marasmiineae</taxon>
        <taxon>Omphalotaceae</taxon>
        <taxon>Marasmiellus</taxon>
    </lineage>
</organism>
<dbReference type="SUPFAM" id="SSF48537">
    <property type="entry name" value="Phospholipase C/P1 nuclease"/>
    <property type="match status" value="1"/>
</dbReference>
<evidence type="ECO:0000313" key="9">
    <source>
        <dbReference type="EMBL" id="KAK7464100.1"/>
    </source>
</evidence>
<dbReference type="InterPro" id="IPR003154">
    <property type="entry name" value="S1/P1nuclease"/>
</dbReference>
<evidence type="ECO:0000256" key="3">
    <source>
        <dbReference type="ARBA" id="ARBA00022723"/>
    </source>
</evidence>
<evidence type="ECO:0000256" key="5">
    <source>
        <dbReference type="ARBA" id="ARBA00022801"/>
    </source>
</evidence>
<keyword evidence="3" id="KW-0479">Metal-binding</keyword>
<keyword evidence="10" id="KW-1185">Reference proteome</keyword>
<feature type="signal peptide" evidence="8">
    <location>
        <begin position="1"/>
        <end position="17"/>
    </location>
</feature>
<evidence type="ECO:0000256" key="6">
    <source>
        <dbReference type="ARBA" id="ARBA00023157"/>
    </source>
</evidence>
<evidence type="ECO:0000256" key="1">
    <source>
        <dbReference type="ARBA" id="ARBA00009547"/>
    </source>
</evidence>
<evidence type="ECO:0000256" key="2">
    <source>
        <dbReference type="ARBA" id="ARBA00022722"/>
    </source>
</evidence>
<protein>
    <submittedName>
        <fullName evidence="9">Uncharacterized protein</fullName>
    </submittedName>
</protein>
<reference evidence="9 10" key="1">
    <citation type="submission" date="2024-01" db="EMBL/GenBank/DDBJ databases">
        <title>A draft genome for the cacao thread blight pathogen Marasmiellus scandens.</title>
        <authorList>
            <person name="Baruah I.K."/>
            <person name="Leung J."/>
            <person name="Bukari Y."/>
            <person name="Amoako-Attah I."/>
            <person name="Meinhardt L.W."/>
            <person name="Bailey B.A."/>
            <person name="Cohen S.P."/>
        </authorList>
    </citation>
    <scope>NUCLEOTIDE SEQUENCE [LARGE SCALE GENOMIC DNA]</scope>
    <source>
        <strain evidence="9 10">GH-19</strain>
    </source>
</reference>
<dbReference type="EMBL" id="JBANRG010000008">
    <property type="protein sequence ID" value="KAK7464100.1"/>
    <property type="molecule type" value="Genomic_DNA"/>
</dbReference>
<keyword evidence="4" id="KW-0255">Endonuclease</keyword>
<name>A0ABR1JRM5_9AGAR</name>
<sequence length="85" mass="9149">MLLSILSVLALANKVIGWGDKGHSAVGYIAMEFLNPTATEFVKSTLGPDYNGSLGVAATWADSVRRTPEYKWSAGYHFVDAEGDI</sequence>
<dbReference type="PANTHER" id="PTHR33146">
    <property type="entry name" value="ENDONUCLEASE 4"/>
    <property type="match status" value="1"/>
</dbReference>
<dbReference type="Pfam" id="PF02265">
    <property type="entry name" value="S1-P1_nuclease"/>
    <property type="match status" value="1"/>
</dbReference>
<dbReference type="PANTHER" id="PTHR33146:SF26">
    <property type="entry name" value="ENDONUCLEASE 4"/>
    <property type="match status" value="1"/>
</dbReference>
<accession>A0ABR1JRM5</accession>
<dbReference type="Gene3D" id="1.10.575.10">
    <property type="entry name" value="P1 Nuclease"/>
    <property type="match status" value="1"/>
</dbReference>
<evidence type="ECO:0000256" key="4">
    <source>
        <dbReference type="ARBA" id="ARBA00022759"/>
    </source>
</evidence>
<comment type="similarity">
    <text evidence="1">Belongs to the nuclease type I family.</text>
</comment>
<keyword evidence="2" id="KW-0540">Nuclease</keyword>
<evidence type="ECO:0000256" key="8">
    <source>
        <dbReference type="SAM" id="SignalP"/>
    </source>
</evidence>
<evidence type="ECO:0000256" key="7">
    <source>
        <dbReference type="ARBA" id="ARBA00023180"/>
    </source>
</evidence>
<keyword evidence="7" id="KW-0325">Glycoprotein</keyword>
<evidence type="ECO:0000313" key="10">
    <source>
        <dbReference type="Proteomes" id="UP001498398"/>
    </source>
</evidence>
<keyword evidence="5" id="KW-0378">Hydrolase</keyword>
<proteinExistence type="inferred from homology"/>
<keyword evidence="6" id="KW-1015">Disulfide bond</keyword>